<accession>A0ABU5ZKY6</accession>
<comment type="caution">
    <text evidence="8">The sequence shown here is derived from an EMBL/GenBank/DDBJ whole genome shotgun (WGS) entry which is preliminary data.</text>
</comment>
<reference evidence="8" key="1">
    <citation type="submission" date="2023-12" db="EMBL/GenBank/DDBJ databases">
        <title>Fervidustalea candida gen. nov., sp. nov., a novel member of the family Paenibacillaceae isolated from a geothermal area.</title>
        <authorList>
            <person name="Li W.-J."/>
            <person name="Jiao J.-Y."/>
            <person name="Chen Y."/>
        </authorList>
    </citation>
    <scope>NUCLEOTIDE SEQUENCE</scope>
    <source>
        <strain evidence="8">SYSU GA230002</strain>
    </source>
</reference>
<keyword evidence="9" id="KW-1185">Reference proteome</keyword>
<evidence type="ECO:0000256" key="7">
    <source>
        <dbReference type="SAM" id="Phobius"/>
    </source>
</evidence>
<dbReference type="InterPro" id="IPR003370">
    <property type="entry name" value="Chromate_transpt"/>
</dbReference>
<dbReference type="PANTHER" id="PTHR43663:SF1">
    <property type="entry name" value="CHROMATE TRANSPORTER"/>
    <property type="match status" value="1"/>
</dbReference>
<gene>
    <name evidence="8" type="ORF">VF724_16000</name>
</gene>
<feature type="transmembrane region" description="Helical" evidence="7">
    <location>
        <begin position="115"/>
        <end position="132"/>
    </location>
</feature>
<evidence type="ECO:0000256" key="2">
    <source>
        <dbReference type="ARBA" id="ARBA00005262"/>
    </source>
</evidence>
<evidence type="ECO:0000256" key="1">
    <source>
        <dbReference type="ARBA" id="ARBA00004651"/>
    </source>
</evidence>
<evidence type="ECO:0000313" key="8">
    <source>
        <dbReference type="EMBL" id="MEB3103160.1"/>
    </source>
</evidence>
<keyword evidence="5 7" id="KW-1133">Transmembrane helix</keyword>
<protein>
    <submittedName>
        <fullName evidence="8">Chromate transporter</fullName>
    </submittedName>
</protein>
<comment type="similarity">
    <text evidence="2">Belongs to the chromate ion transporter (CHR) (TC 2.A.51) family.</text>
</comment>
<evidence type="ECO:0000256" key="5">
    <source>
        <dbReference type="ARBA" id="ARBA00022989"/>
    </source>
</evidence>
<organism evidence="8 9">
    <name type="scientific">Ferviditalea candida</name>
    <dbReference type="NCBI Taxonomy" id="3108399"/>
    <lineage>
        <taxon>Bacteria</taxon>
        <taxon>Bacillati</taxon>
        <taxon>Bacillota</taxon>
        <taxon>Bacilli</taxon>
        <taxon>Bacillales</taxon>
        <taxon>Paenibacillaceae</taxon>
        <taxon>Ferviditalea</taxon>
    </lineage>
</organism>
<keyword evidence="3" id="KW-1003">Cell membrane</keyword>
<dbReference type="Pfam" id="PF02417">
    <property type="entry name" value="Chromate_transp"/>
    <property type="match status" value="1"/>
</dbReference>
<proteinExistence type="inferred from homology"/>
<comment type="subcellular location">
    <subcellularLocation>
        <location evidence="1">Cell membrane</location>
        <topology evidence="1">Multi-pass membrane protein</topology>
    </subcellularLocation>
</comment>
<sequence>MQGTYKEIMIAMIRTGIIGYGGGPSIIPLIRHEAVIKYKWINDDEFSEILALANALPGPIATKMAAYLGYRVKGAMGALVSVLFHILPTVIAMISLVSVLYIFGQSKYIKGMVGAVRPVITVMLGMMAYEFVQKTWKGLGKALGMLFGVLAFLLLAVIPINPAFVVILFLLYGAFHLRLLEGLSNKKRSAEKDV</sequence>
<evidence type="ECO:0000256" key="3">
    <source>
        <dbReference type="ARBA" id="ARBA00022475"/>
    </source>
</evidence>
<dbReference type="Proteomes" id="UP001310386">
    <property type="component" value="Unassembled WGS sequence"/>
</dbReference>
<evidence type="ECO:0000256" key="4">
    <source>
        <dbReference type="ARBA" id="ARBA00022692"/>
    </source>
</evidence>
<dbReference type="InterPro" id="IPR052518">
    <property type="entry name" value="CHR_Transporter"/>
</dbReference>
<dbReference type="PANTHER" id="PTHR43663">
    <property type="entry name" value="CHROMATE TRANSPORT PROTEIN-RELATED"/>
    <property type="match status" value="1"/>
</dbReference>
<evidence type="ECO:0000313" key="9">
    <source>
        <dbReference type="Proteomes" id="UP001310386"/>
    </source>
</evidence>
<dbReference type="RefSeq" id="WP_371755288.1">
    <property type="nucleotide sequence ID" value="NZ_JAYJLD010000028.1"/>
</dbReference>
<dbReference type="EMBL" id="JAYJLD010000028">
    <property type="protein sequence ID" value="MEB3103160.1"/>
    <property type="molecule type" value="Genomic_DNA"/>
</dbReference>
<feature type="transmembrane region" description="Helical" evidence="7">
    <location>
        <begin position="78"/>
        <end position="103"/>
    </location>
</feature>
<keyword evidence="6 7" id="KW-0472">Membrane</keyword>
<name>A0ABU5ZKY6_9BACL</name>
<keyword evidence="4 7" id="KW-0812">Transmembrane</keyword>
<evidence type="ECO:0000256" key="6">
    <source>
        <dbReference type="ARBA" id="ARBA00023136"/>
    </source>
</evidence>